<evidence type="ECO:0000313" key="3">
    <source>
        <dbReference type="Proteomes" id="UP000052978"/>
    </source>
</evidence>
<keyword evidence="3" id="KW-1185">Reference proteome</keyword>
<organism evidence="2 3">
    <name type="scientific">Myotis brandtii</name>
    <name type="common">Brandt's bat</name>
    <dbReference type="NCBI Taxonomy" id="109478"/>
    <lineage>
        <taxon>Eukaryota</taxon>
        <taxon>Metazoa</taxon>
        <taxon>Chordata</taxon>
        <taxon>Craniata</taxon>
        <taxon>Vertebrata</taxon>
        <taxon>Euteleostomi</taxon>
        <taxon>Mammalia</taxon>
        <taxon>Eutheria</taxon>
        <taxon>Laurasiatheria</taxon>
        <taxon>Chiroptera</taxon>
        <taxon>Yangochiroptera</taxon>
        <taxon>Vespertilionidae</taxon>
        <taxon>Myotis</taxon>
    </lineage>
</organism>
<dbReference type="AlphaFoldDB" id="S7Q8H4"/>
<evidence type="ECO:0000256" key="1">
    <source>
        <dbReference type="SAM" id="MobiDB-lite"/>
    </source>
</evidence>
<dbReference type="EMBL" id="KE164716">
    <property type="protein sequence ID" value="EPQ19678.1"/>
    <property type="molecule type" value="Genomic_DNA"/>
</dbReference>
<gene>
    <name evidence="2" type="ORF">D623_10025669</name>
</gene>
<dbReference type="Proteomes" id="UP000052978">
    <property type="component" value="Unassembled WGS sequence"/>
</dbReference>
<sequence>MTRDPLRAQLGRHGQDLYAASGMGALCSLLHPLQGHPARRPLRKKRAPCLPMGNRLHSAGVETASEPPPTGTRQQVLEPRLKRRRQEGSGLCSAISLGPRATGDGTLVPTPRRPQHAPLRPKQLGFHLF</sequence>
<feature type="compositionally biased region" description="Basic residues" evidence="1">
    <location>
        <begin position="38"/>
        <end position="47"/>
    </location>
</feature>
<reference evidence="2 3" key="1">
    <citation type="journal article" date="2013" name="Nat. Commun.">
        <title>Genome analysis reveals insights into physiology and longevity of the Brandt's bat Myotis brandtii.</title>
        <authorList>
            <person name="Seim I."/>
            <person name="Fang X."/>
            <person name="Xiong Z."/>
            <person name="Lobanov A.V."/>
            <person name="Huang Z."/>
            <person name="Ma S."/>
            <person name="Feng Y."/>
            <person name="Turanov A.A."/>
            <person name="Zhu Y."/>
            <person name="Lenz T.L."/>
            <person name="Gerashchenko M.V."/>
            <person name="Fan D."/>
            <person name="Hee Yim S."/>
            <person name="Yao X."/>
            <person name="Jordan D."/>
            <person name="Xiong Y."/>
            <person name="Ma Y."/>
            <person name="Lyapunov A.N."/>
            <person name="Chen G."/>
            <person name="Kulakova O.I."/>
            <person name="Sun Y."/>
            <person name="Lee S.G."/>
            <person name="Bronson R.T."/>
            <person name="Moskalev A.A."/>
            <person name="Sunyaev S.R."/>
            <person name="Zhang G."/>
            <person name="Krogh A."/>
            <person name="Wang J."/>
            <person name="Gladyshev V.N."/>
        </authorList>
    </citation>
    <scope>NUCLEOTIDE SEQUENCE [LARGE SCALE GENOMIC DNA]</scope>
</reference>
<name>S7Q8H4_MYOBR</name>
<accession>S7Q8H4</accession>
<proteinExistence type="predicted"/>
<protein>
    <submittedName>
        <fullName evidence="2">Uncharacterized protein</fullName>
    </submittedName>
</protein>
<evidence type="ECO:0000313" key="2">
    <source>
        <dbReference type="EMBL" id="EPQ19678.1"/>
    </source>
</evidence>
<feature type="region of interest" description="Disordered" evidence="1">
    <location>
        <begin position="38"/>
        <end position="120"/>
    </location>
</feature>